<keyword evidence="5" id="KW-0503">Monooxygenase</keyword>
<evidence type="ECO:0000256" key="6">
    <source>
        <dbReference type="SAM" id="SignalP"/>
    </source>
</evidence>
<accession>A0A9P5R8S0</accession>
<keyword evidence="7" id="KW-0418">Kinase</keyword>
<protein>
    <submittedName>
        <fullName evidence="7">Protein kinase alk2</fullName>
    </submittedName>
</protein>
<dbReference type="OrthoDB" id="1470350at2759"/>
<keyword evidence="3 5" id="KW-0560">Oxidoreductase</keyword>
<evidence type="ECO:0000313" key="7">
    <source>
        <dbReference type="EMBL" id="KAF9126082.1"/>
    </source>
</evidence>
<dbReference type="GO" id="GO:0020037">
    <property type="term" value="F:heme binding"/>
    <property type="evidence" value="ECO:0007669"/>
    <property type="project" value="InterPro"/>
</dbReference>
<dbReference type="GO" id="GO:0016301">
    <property type="term" value="F:kinase activity"/>
    <property type="evidence" value="ECO:0007669"/>
    <property type="project" value="UniProtKB-KW"/>
</dbReference>
<dbReference type="GO" id="GO:0005506">
    <property type="term" value="F:iron ion binding"/>
    <property type="evidence" value="ECO:0007669"/>
    <property type="project" value="InterPro"/>
</dbReference>
<dbReference type="AlphaFoldDB" id="A0A9P5R8S0"/>
<dbReference type="PROSITE" id="PS00086">
    <property type="entry name" value="CYTOCHROME_P450"/>
    <property type="match status" value="1"/>
</dbReference>
<comment type="similarity">
    <text evidence="1 5">Belongs to the cytochrome P450 family.</text>
</comment>
<dbReference type="Gene3D" id="1.10.630.10">
    <property type="entry name" value="Cytochrome P450"/>
    <property type="match status" value="3"/>
</dbReference>
<dbReference type="GO" id="GO:0004497">
    <property type="term" value="F:monooxygenase activity"/>
    <property type="evidence" value="ECO:0007669"/>
    <property type="project" value="UniProtKB-KW"/>
</dbReference>
<dbReference type="GO" id="GO:0006629">
    <property type="term" value="P:lipid metabolic process"/>
    <property type="evidence" value="ECO:0007669"/>
    <property type="project" value="UniProtKB-ARBA"/>
</dbReference>
<reference evidence="7" key="1">
    <citation type="journal article" date="2020" name="Fungal Divers.">
        <title>Resolving the Mortierellaceae phylogeny through synthesis of multi-gene phylogenetics and phylogenomics.</title>
        <authorList>
            <person name="Vandepol N."/>
            <person name="Liber J."/>
            <person name="Desiro A."/>
            <person name="Na H."/>
            <person name="Kennedy M."/>
            <person name="Barry K."/>
            <person name="Grigoriev I.V."/>
            <person name="Miller A.N."/>
            <person name="O'Donnell K."/>
            <person name="Stajich J.E."/>
            <person name="Bonito G."/>
        </authorList>
    </citation>
    <scope>NUCLEOTIDE SEQUENCE</scope>
    <source>
        <strain evidence="7">NRRL 6426</strain>
    </source>
</reference>
<gene>
    <name evidence="7" type="primary">ALK2_1</name>
    <name evidence="7" type="ORF">BG015_004776</name>
</gene>
<dbReference type="PANTHER" id="PTHR24296">
    <property type="entry name" value="CYTOCHROME P450"/>
    <property type="match status" value="1"/>
</dbReference>
<comment type="caution">
    <text evidence="7">The sequence shown here is derived from an EMBL/GenBank/DDBJ whole genome shotgun (WGS) entry which is preliminary data.</text>
</comment>
<dbReference type="SUPFAM" id="SSF48264">
    <property type="entry name" value="Cytochrome P450"/>
    <property type="match status" value="1"/>
</dbReference>
<evidence type="ECO:0000313" key="8">
    <source>
        <dbReference type="Proteomes" id="UP000748756"/>
    </source>
</evidence>
<evidence type="ECO:0000256" key="5">
    <source>
        <dbReference type="RuleBase" id="RU000461"/>
    </source>
</evidence>
<evidence type="ECO:0000256" key="2">
    <source>
        <dbReference type="ARBA" id="ARBA00022723"/>
    </source>
</evidence>
<evidence type="ECO:0000256" key="4">
    <source>
        <dbReference type="ARBA" id="ARBA00023004"/>
    </source>
</evidence>
<keyword evidence="5" id="KW-0349">Heme</keyword>
<name>A0A9P5R8S0_9FUNG</name>
<keyword evidence="7" id="KW-0808">Transferase</keyword>
<keyword evidence="2 5" id="KW-0479">Metal-binding</keyword>
<organism evidence="7 8">
    <name type="scientific">Linnemannia schmuckeri</name>
    <dbReference type="NCBI Taxonomy" id="64567"/>
    <lineage>
        <taxon>Eukaryota</taxon>
        <taxon>Fungi</taxon>
        <taxon>Fungi incertae sedis</taxon>
        <taxon>Mucoromycota</taxon>
        <taxon>Mortierellomycotina</taxon>
        <taxon>Mortierellomycetes</taxon>
        <taxon>Mortierellales</taxon>
        <taxon>Mortierellaceae</taxon>
        <taxon>Linnemannia</taxon>
    </lineage>
</organism>
<evidence type="ECO:0000256" key="1">
    <source>
        <dbReference type="ARBA" id="ARBA00010617"/>
    </source>
</evidence>
<feature type="signal peptide" evidence="6">
    <location>
        <begin position="1"/>
        <end position="18"/>
    </location>
</feature>
<dbReference type="InterPro" id="IPR036396">
    <property type="entry name" value="Cyt_P450_sf"/>
</dbReference>
<dbReference type="Proteomes" id="UP000748756">
    <property type="component" value="Unassembled WGS sequence"/>
</dbReference>
<dbReference type="InterPro" id="IPR001128">
    <property type="entry name" value="Cyt_P450"/>
</dbReference>
<evidence type="ECO:0000256" key="3">
    <source>
        <dbReference type="ARBA" id="ARBA00023002"/>
    </source>
</evidence>
<keyword evidence="8" id="KW-1185">Reference proteome</keyword>
<dbReference type="Pfam" id="PF00067">
    <property type="entry name" value="p450"/>
    <property type="match status" value="3"/>
</dbReference>
<dbReference type="PRINTS" id="PR00385">
    <property type="entry name" value="P450"/>
</dbReference>
<sequence length="403" mass="45665">MLYIPALILAFLITICYKYRSHAPGAHPRPDLKEPKGAIPLLGHLLVLVSYPGAKLYDFFEKQNKELGPVWSISLPFFGRLIQGDEPKIIEHVLKTNFPNYIKGEMLTDLLEDIIGKEWRVLRKLIVQIFNIKAFREYTSDVFVIQGKKVIDYLGKAADEGFIVDIHGLMHLYTLDSFSVVMCGQSFGCLNNVAQKPPLAAAIDRLLAAAASRMLDPTQRIRERLTGASKTIAEDRALIKQFFRDIGGYDTTAQGLSWMYYLIFRDGADKNIAKELIQEVDEVLQGVDPTYTTHRQQKFSEACFYEALRMFPSDANEYKPSRWMNTEKPSQYKFPSFNAGPRSCPGQQFSTIQAMTIIGMIFQSFEMELIHPSKTPAYGMSMTLPMANGLAVRIHRRAVSRAN</sequence>
<dbReference type="InterPro" id="IPR017972">
    <property type="entry name" value="Cyt_P450_CS"/>
</dbReference>
<feature type="chain" id="PRO_5040460471" evidence="6">
    <location>
        <begin position="19"/>
        <end position="403"/>
    </location>
</feature>
<dbReference type="EMBL" id="JAAAUQ010002221">
    <property type="protein sequence ID" value="KAF9126082.1"/>
    <property type="molecule type" value="Genomic_DNA"/>
</dbReference>
<proteinExistence type="inferred from homology"/>
<dbReference type="GO" id="GO:0016705">
    <property type="term" value="F:oxidoreductase activity, acting on paired donors, with incorporation or reduction of molecular oxygen"/>
    <property type="evidence" value="ECO:0007669"/>
    <property type="project" value="InterPro"/>
</dbReference>
<keyword evidence="4 5" id="KW-0408">Iron</keyword>
<keyword evidence="6" id="KW-0732">Signal</keyword>